<keyword evidence="5 12" id="KW-0520">NAD</keyword>
<evidence type="ECO:0000256" key="3">
    <source>
        <dbReference type="ARBA" id="ARBA00022723"/>
    </source>
</evidence>
<dbReference type="NCBIfam" id="NF011657">
    <property type="entry name" value="PRK15076.1"/>
    <property type="match status" value="1"/>
</dbReference>
<keyword evidence="3 10" id="KW-0479">Metal-binding</keyword>
<reference evidence="14 15" key="1">
    <citation type="submission" date="2014-09" db="EMBL/GenBank/DDBJ databases">
        <title>Genome sequencing and annotation of Bacillus Okhensis strain Kh10-101T.</title>
        <authorList>
            <person name="Prakash J.S."/>
        </authorList>
    </citation>
    <scope>NUCLEOTIDE SEQUENCE [LARGE SCALE GENOMIC DNA]</scope>
    <source>
        <strain evidence="15">Kh10-101T</strain>
    </source>
</reference>
<evidence type="ECO:0000256" key="4">
    <source>
        <dbReference type="ARBA" id="ARBA00022801"/>
    </source>
</evidence>
<evidence type="ECO:0000256" key="1">
    <source>
        <dbReference type="ARBA" id="ARBA00001936"/>
    </source>
</evidence>
<dbReference type="EMBL" id="JRJU01000002">
    <property type="protein sequence ID" value="KHF41644.1"/>
    <property type="molecule type" value="Genomic_DNA"/>
</dbReference>
<proteinExistence type="inferred from homology"/>
<protein>
    <submittedName>
        <fullName evidence="14">Alpha-galactosidase</fullName>
    </submittedName>
</protein>
<evidence type="ECO:0000313" key="14">
    <source>
        <dbReference type="EMBL" id="KHF41644.1"/>
    </source>
</evidence>
<keyword evidence="10" id="KW-0170">Cobalt</keyword>
<feature type="binding site" evidence="9">
    <location>
        <position position="147"/>
    </location>
    <ligand>
        <name>substrate</name>
    </ligand>
</feature>
<dbReference type="SUPFAM" id="SSF56327">
    <property type="entry name" value="LDH C-terminal domain-like"/>
    <property type="match status" value="1"/>
</dbReference>
<comment type="similarity">
    <text evidence="2 12">Belongs to the glycosyl hydrolase 4 family.</text>
</comment>
<comment type="cofactor">
    <cofactor evidence="12">
        <name>NAD(+)</name>
        <dbReference type="ChEBI" id="CHEBI:57540"/>
    </cofactor>
    <text evidence="12">Binds 1 NAD(+) per subunit.</text>
</comment>
<dbReference type="Proteomes" id="UP000030832">
    <property type="component" value="Unassembled WGS sequence"/>
</dbReference>
<dbReference type="PANTHER" id="PTHR32092:SF6">
    <property type="entry name" value="ALPHA-GALACTOSIDASE"/>
    <property type="match status" value="1"/>
</dbReference>
<dbReference type="GO" id="GO:0016616">
    <property type="term" value="F:oxidoreductase activity, acting on the CH-OH group of donors, NAD or NADP as acceptor"/>
    <property type="evidence" value="ECO:0007669"/>
    <property type="project" value="InterPro"/>
</dbReference>
<evidence type="ECO:0000256" key="12">
    <source>
        <dbReference type="RuleBase" id="RU361152"/>
    </source>
</evidence>
<keyword evidence="10" id="KW-0408">Iron</keyword>
<keyword evidence="10" id="KW-0533">Nickel</keyword>
<organism evidence="14 15">
    <name type="scientific">Halalkalibacter okhensis</name>
    <dbReference type="NCBI Taxonomy" id="333138"/>
    <lineage>
        <taxon>Bacteria</taxon>
        <taxon>Bacillati</taxon>
        <taxon>Bacillota</taxon>
        <taxon>Bacilli</taxon>
        <taxon>Bacillales</taxon>
        <taxon>Bacillaceae</taxon>
        <taxon>Halalkalibacter</taxon>
    </lineage>
</organism>
<evidence type="ECO:0000256" key="11">
    <source>
        <dbReference type="PIRSR" id="PIRSR601088-4"/>
    </source>
</evidence>
<dbReference type="GO" id="GO:0046872">
    <property type="term" value="F:metal ion binding"/>
    <property type="evidence" value="ECO:0007669"/>
    <property type="project" value="UniProtKB-KW"/>
</dbReference>
<keyword evidence="6 10" id="KW-0464">Manganese</keyword>
<comment type="cofactor">
    <cofactor evidence="1">
        <name>Mn(2+)</name>
        <dbReference type="ChEBI" id="CHEBI:29035"/>
    </cofactor>
</comment>
<evidence type="ECO:0000256" key="6">
    <source>
        <dbReference type="ARBA" id="ARBA00023211"/>
    </source>
</evidence>
<dbReference type="SUPFAM" id="SSF51735">
    <property type="entry name" value="NAD(P)-binding Rossmann-fold domains"/>
    <property type="match status" value="1"/>
</dbReference>
<feature type="domain" description="Glycosyl hydrolase family 4 C-terminal" evidence="13">
    <location>
        <begin position="193"/>
        <end position="400"/>
    </location>
</feature>
<dbReference type="InterPro" id="IPR015955">
    <property type="entry name" value="Lactate_DH/Glyco_Ohase_4_C"/>
</dbReference>
<evidence type="ECO:0000256" key="5">
    <source>
        <dbReference type="ARBA" id="ARBA00023027"/>
    </source>
</evidence>
<dbReference type="RefSeq" id="WP_034625787.1">
    <property type="nucleotide sequence ID" value="NZ_JRJU01000002.1"/>
</dbReference>
<dbReference type="AlphaFoldDB" id="A0A0B0INI6"/>
<feature type="site" description="Increases basicity of active site Tyr" evidence="11">
    <location>
        <position position="109"/>
    </location>
</feature>
<dbReference type="GO" id="GO:0005975">
    <property type="term" value="P:carbohydrate metabolic process"/>
    <property type="evidence" value="ECO:0007669"/>
    <property type="project" value="InterPro"/>
</dbReference>
<evidence type="ECO:0000256" key="10">
    <source>
        <dbReference type="PIRSR" id="PIRSR601088-3"/>
    </source>
</evidence>
<evidence type="ECO:0000256" key="9">
    <source>
        <dbReference type="PIRSR" id="PIRSR601088-2"/>
    </source>
</evidence>
<dbReference type="Pfam" id="PF11975">
    <property type="entry name" value="Glyco_hydro_4C"/>
    <property type="match status" value="1"/>
</dbReference>
<feature type="binding site" evidence="10">
    <location>
        <position position="168"/>
    </location>
    <ligand>
        <name>Mn(2+)</name>
        <dbReference type="ChEBI" id="CHEBI:29035"/>
    </ligand>
</feature>
<dbReference type="CDD" id="cd05297">
    <property type="entry name" value="GH4_alpha_glucosidase_galactosidase"/>
    <property type="match status" value="1"/>
</dbReference>
<sequence>MPKITIIGAGSVIFAKRLISDLLSYNDLSTITFSLFDISEERLMTAEKMTLSLVKSFESDAKVHATLNRREALTEADYVLNLIQVGMHEATVTDFDIPKKYGLNQTIADTLGVGGVFRALRTIPVMLDFCSEMEEVCPDALLLNYTNPMAMLMLAVAKATSIKAIGLCHSVQHTADDLASYLKIPREELDYKVAGINHMAWYLELKHKGKDLYPALFEAMNDEAIFAKDKVRFEMMRRLNYFVTESSEHMSEYTPYFIKDDQLIKHFDIPIDEYVRRSERNLRRFEETKKKIEANESFETEKSHEYGAPIIHAIETGRNIVVWGNVLNTKLVMNLPENACVEVPCLVNKAGIQPCHMGELPPQLAAMNMTNINVQQLVVEAVLSKNVDYVYQAVMLDPHTSSVLSLNEIWEMTTELLEAHKEFMPTFTKGRNLIQN</sequence>
<keyword evidence="15" id="KW-1185">Reference proteome</keyword>
<dbReference type="eggNOG" id="COG1486">
    <property type="taxonomic scope" value="Bacteria"/>
</dbReference>
<feature type="binding site" evidence="10">
    <location>
        <position position="198"/>
    </location>
    <ligand>
        <name>Mn(2+)</name>
        <dbReference type="ChEBI" id="CHEBI:29035"/>
    </ligand>
</feature>
<comment type="caution">
    <text evidence="14">The sequence shown here is derived from an EMBL/GenBank/DDBJ whole genome shotgun (WGS) entry which is preliminary data.</text>
</comment>
<evidence type="ECO:0000259" key="13">
    <source>
        <dbReference type="Pfam" id="PF11975"/>
    </source>
</evidence>
<keyword evidence="7" id="KW-0119">Carbohydrate metabolism</keyword>
<dbReference type="InterPro" id="IPR001088">
    <property type="entry name" value="Glyco_hydro_4"/>
</dbReference>
<evidence type="ECO:0000256" key="7">
    <source>
        <dbReference type="ARBA" id="ARBA00023277"/>
    </source>
</evidence>
<dbReference type="InterPro" id="IPR022616">
    <property type="entry name" value="Glyco_hydro_4_C"/>
</dbReference>
<dbReference type="Pfam" id="PF02056">
    <property type="entry name" value="Glyco_hydro_4"/>
    <property type="match status" value="1"/>
</dbReference>
<dbReference type="Gene3D" id="3.90.1820.10">
    <property type="entry name" value="AglA-like glucosidase"/>
    <property type="match status" value="1"/>
</dbReference>
<keyword evidence="8 12" id="KW-0326">Glycosidase</keyword>
<dbReference type="OrthoDB" id="9808275at2"/>
<dbReference type="InterPro" id="IPR036291">
    <property type="entry name" value="NAD(P)-bd_dom_sf"/>
</dbReference>
<evidence type="ECO:0000313" key="15">
    <source>
        <dbReference type="Proteomes" id="UP000030832"/>
    </source>
</evidence>
<dbReference type="PRINTS" id="PR00732">
    <property type="entry name" value="GLHYDRLASE4"/>
</dbReference>
<dbReference type="GO" id="GO:0004553">
    <property type="term" value="F:hydrolase activity, hydrolyzing O-glycosyl compounds"/>
    <property type="evidence" value="ECO:0007669"/>
    <property type="project" value="InterPro"/>
</dbReference>
<accession>A0A0B0INI6</accession>
<dbReference type="STRING" id="333138.LQ50_02795"/>
<dbReference type="InterPro" id="IPR053715">
    <property type="entry name" value="GH4_Enzyme_sf"/>
</dbReference>
<keyword evidence="4 12" id="KW-0378">Hydrolase</keyword>
<name>A0A0B0INI6_9BACI</name>
<evidence type="ECO:0000256" key="8">
    <source>
        <dbReference type="ARBA" id="ARBA00023295"/>
    </source>
</evidence>
<dbReference type="PANTHER" id="PTHR32092">
    <property type="entry name" value="6-PHOSPHO-BETA-GLUCOSIDASE-RELATED"/>
    <property type="match status" value="1"/>
</dbReference>
<gene>
    <name evidence="14" type="ORF">LQ50_02795</name>
</gene>
<evidence type="ECO:0000256" key="2">
    <source>
        <dbReference type="ARBA" id="ARBA00010141"/>
    </source>
</evidence>